<dbReference type="STRING" id="252740.A0A423VDQ7"/>
<dbReference type="InterPro" id="IPR056125">
    <property type="entry name" value="DUF7708"/>
</dbReference>
<dbReference type="OrthoDB" id="5243248at2759"/>
<dbReference type="AlphaFoldDB" id="A0A423VDQ7"/>
<dbReference type="Proteomes" id="UP000284375">
    <property type="component" value="Unassembled WGS sequence"/>
</dbReference>
<name>A0A423VDQ7_CYTCH</name>
<dbReference type="EMBL" id="LJZO01000060">
    <property type="protein sequence ID" value="ROV89134.1"/>
    <property type="molecule type" value="Genomic_DNA"/>
</dbReference>
<accession>A0A423VDQ7</accession>
<reference evidence="2 3" key="1">
    <citation type="submission" date="2015-09" db="EMBL/GenBank/DDBJ databases">
        <title>Host preference determinants of Valsa canker pathogens revealed by comparative genomics.</title>
        <authorList>
            <person name="Yin Z."/>
            <person name="Huang L."/>
        </authorList>
    </citation>
    <scope>NUCLEOTIDE SEQUENCE [LARGE SCALE GENOMIC DNA]</scope>
    <source>
        <strain evidence="2 3">YSFL</strain>
    </source>
</reference>
<dbReference type="Pfam" id="PF24809">
    <property type="entry name" value="DUF7708"/>
    <property type="match status" value="1"/>
</dbReference>
<sequence>MKEKEDPQSNSSHLPFYLDKFGSHINSDDLDVIRSADQGSLALYLDNIVKEAKASETQCKERRNSSRSLKAAQSLSKLAGQANSFLNVYSGIGEIVKGANSEFGGIVYGLTVLLVTLGKNKQLYEDLATEAIETAERWLLRVQRLAKAHEESGADGREELQRLVDKVYEQTKIILCRVIEYYSCSSCKRMWRAFGKPPQMHLQPLMSKFQDTVADLMVEHEVLQAEGSQRLRQNITDMEIRLASQRHRDQVQMLTDLLGFGEPEGGDLQGMISQSKETRSAMPKTAKSGHTKSSTVVKVEQANLALLELLPVYGDWWKSDSSGLLLLSGKDFKVYEVKLSCWLSPLALDFYEKLQTTCNDYQRIIFVSNGFLESRATQIVSKRQAPVMKLVRNAQQIQHTKLYKWP</sequence>
<evidence type="ECO:0000313" key="2">
    <source>
        <dbReference type="EMBL" id="ROV89134.1"/>
    </source>
</evidence>
<protein>
    <recommendedName>
        <fullName evidence="1">DUF7708 domain-containing protein</fullName>
    </recommendedName>
</protein>
<proteinExistence type="predicted"/>
<feature type="domain" description="DUF7708" evidence="1">
    <location>
        <begin position="82"/>
        <end position="221"/>
    </location>
</feature>
<organism evidence="2 3">
    <name type="scientific">Cytospora chrysosperma</name>
    <name type="common">Cytospora canker fungus</name>
    <name type="synonym">Sphaeria chrysosperma</name>
    <dbReference type="NCBI Taxonomy" id="252740"/>
    <lineage>
        <taxon>Eukaryota</taxon>
        <taxon>Fungi</taxon>
        <taxon>Dikarya</taxon>
        <taxon>Ascomycota</taxon>
        <taxon>Pezizomycotina</taxon>
        <taxon>Sordariomycetes</taxon>
        <taxon>Sordariomycetidae</taxon>
        <taxon>Diaporthales</taxon>
        <taxon>Cytosporaceae</taxon>
        <taxon>Cytospora</taxon>
    </lineage>
</organism>
<comment type="caution">
    <text evidence="2">The sequence shown here is derived from an EMBL/GenBank/DDBJ whole genome shotgun (WGS) entry which is preliminary data.</text>
</comment>
<gene>
    <name evidence="2" type="ORF">VSDG_08880</name>
</gene>
<evidence type="ECO:0000313" key="3">
    <source>
        <dbReference type="Proteomes" id="UP000284375"/>
    </source>
</evidence>
<keyword evidence="3" id="KW-1185">Reference proteome</keyword>
<evidence type="ECO:0000259" key="1">
    <source>
        <dbReference type="Pfam" id="PF24809"/>
    </source>
</evidence>